<feature type="domain" description="C2H2-type" evidence="3">
    <location>
        <begin position="75"/>
        <end position="108"/>
    </location>
</feature>
<dbReference type="InParanoid" id="G4TMK3"/>
<keyword evidence="1" id="KW-0862">Zinc</keyword>
<keyword evidence="1" id="KW-0863">Zinc-finger</keyword>
<dbReference type="AlphaFoldDB" id="G4TMK3"/>
<feature type="compositionally biased region" description="Basic and acidic residues" evidence="2">
    <location>
        <begin position="128"/>
        <end position="146"/>
    </location>
</feature>
<keyword evidence="1" id="KW-0479">Metal-binding</keyword>
<proteinExistence type="predicted"/>
<dbReference type="OrthoDB" id="6077919at2759"/>
<comment type="caution">
    <text evidence="4">The sequence shown here is derived from an EMBL/GenBank/DDBJ whole genome shotgun (WGS) entry which is preliminary data.</text>
</comment>
<evidence type="ECO:0000313" key="5">
    <source>
        <dbReference type="Proteomes" id="UP000007148"/>
    </source>
</evidence>
<evidence type="ECO:0000313" key="4">
    <source>
        <dbReference type="EMBL" id="CCA72546.1"/>
    </source>
</evidence>
<reference evidence="4 5" key="1">
    <citation type="journal article" date="2011" name="PLoS Pathog.">
        <title>Endophytic Life Strategies Decoded by Genome and Transcriptome Analyses of the Mutualistic Root Symbiont Piriformospora indica.</title>
        <authorList>
            <person name="Zuccaro A."/>
            <person name="Lahrmann U."/>
            <person name="Guldener U."/>
            <person name="Langen G."/>
            <person name="Pfiffi S."/>
            <person name="Biedenkopf D."/>
            <person name="Wong P."/>
            <person name="Samans B."/>
            <person name="Grimm C."/>
            <person name="Basiewicz M."/>
            <person name="Murat C."/>
            <person name="Martin F."/>
            <person name="Kogel K.H."/>
        </authorList>
    </citation>
    <scope>NUCLEOTIDE SEQUENCE [LARGE SCALE GENOMIC DNA]</scope>
    <source>
        <strain evidence="4 5">DSM 11827</strain>
    </source>
</reference>
<organism evidence="4 5">
    <name type="scientific">Serendipita indica (strain DSM 11827)</name>
    <name type="common">Root endophyte fungus</name>
    <name type="synonym">Piriformospora indica</name>
    <dbReference type="NCBI Taxonomy" id="1109443"/>
    <lineage>
        <taxon>Eukaryota</taxon>
        <taxon>Fungi</taxon>
        <taxon>Dikarya</taxon>
        <taxon>Basidiomycota</taxon>
        <taxon>Agaricomycotina</taxon>
        <taxon>Agaricomycetes</taxon>
        <taxon>Sebacinales</taxon>
        <taxon>Serendipitaceae</taxon>
        <taxon>Serendipita</taxon>
    </lineage>
</organism>
<evidence type="ECO:0000256" key="2">
    <source>
        <dbReference type="SAM" id="MobiDB-lite"/>
    </source>
</evidence>
<dbReference type="PROSITE" id="PS50157">
    <property type="entry name" value="ZINC_FINGER_C2H2_2"/>
    <property type="match status" value="1"/>
</dbReference>
<feature type="region of interest" description="Disordered" evidence="2">
    <location>
        <begin position="125"/>
        <end position="146"/>
    </location>
</feature>
<gene>
    <name evidence="4" type="ORF">PIIN_06483</name>
</gene>
<dbReference type="HOGENOM" id="CLU_1778207_0_0_1"/>
<dbReference type="EMBL" id="CAFZ01000170">
    <property type="protein sequence ID" value="CCA72546.1"/>
    <property type="molecule type" value="Genomic_DNA"/>
</dbReference>
<protein>
    <recommendedName>
        <fullName evidence="3">C2H2-type domain-containing protein</fullName>
    </recommendedName>
</protein>
<dbReference type="GO" id="GO:0008270">
    <property type="term" value="F:zinc ion binding"/>
    <property type="evidence" value="ECO:0007669"/>
    <property type="project" value="UniProtKB-KW"/>
</dbReference>
<dbReference type="Proteomes" id="UP000007148">
    <property type="component" value="Unassembled WGS sequence"/>
</dbReference>
<evidence type="ECO:0000259" key="3">
    <source>
        <dbReference type="PROSITE" id="PS50157"/>
    </source>
</evidence>
<dbReference type="InterPro" id="IPR013087">
    <property type="entry name" value="Znf_C2H2_type"/>
</dbReference>
<sequence>MGSPFSPAPSDSAYDEPMQAQNEQIEMFINLLAPSNPTQREDLSMILTQHDYKGRKLTWKQVKSFFAISKEDPRFTCTLQHNGNWCNATFDRRDRSQHHIQTHLGIQPWECRVHDKCRERKRVFSSKAGRDTHEKGEEKPLADGAY</sequence>
<name>G4TMK3_SERID</name>
<keyword evidence="5" id="KW-1185">Reference proteome</keyword>
<evidence type="ECO:0000256" key="1">
    <source>
        <dbReference type="PROSITE-ProRule" id="PRU00042"/>
    </source>
</evidence>
<accession>G4TMK3</accession>